<reference evidence="2" key="1">
    <citation type="submission" date="2020-06" db="EMBL/GenBank/DDBJ databases">
        <authorList>
            <person name="Li T."/>
            <person name="Hu X."/>
            <person name="Zhang T."/>
            <person name="Song X."/>
            <person name="Zhang H."/>
            <person name="Dai N."/>
            <person name="Sheng W."/>
            <person name="Hou X."/>
            <person name="Wei L."/>
        </authorList>
    </citation>
    <scope>NUCLEOTIDE SEQUENCE</scope>
    <source>
        <strain evidence="2">3651</strain>
        <tissue evidence="2">Leaf</tissue>
    </source>
</reference>
<feature type="compositionally biased region" description="Gly residues" evidence="1">
    <location>
        <begin position="123"/>
        <end position="138"/>
    </location>
</feature>
<feature type="region of interest" description="Disordered" evidence="1">
    <location>
        <begin position="114"/>
        <end position="138"/>
    </location>
</feature>
<proteinExistence type="predicted"/>
<evidence type="ECO:0000313" key="2">
    <source>
        <dbReference type="EMBL" id="KAK4436850.1"/>
    </source>
</evidence>
<name>A0AAE2CWA2_9LAMI</name>
<accession>A0AAE2CWA2</accession>
<comment type="caution">
    <text evidence="2">The sequence shown here is derived from an EMBL/GenBank/DDBJ whole genome shotgun (WGS) entry which is preliminary data.</text>
</comment>
<organism evidence="2 3">
    <name type="scientific">Sesamum alatum</name>
    <dbReference type="NCBI Taxonomy" id="300844"/>
    <lineage>
        <taxon>Eukaryota</taxon>
        <taxon>Viridiplantae</taxon>
        <taxon>Streptophyta</taxon>
        <taxon>Embryophyta</taxon>
        <taxon>Tracheophyta</taxon>
        <taxon>Spermatophyta</taxon>
        <taxon>Magnoliopsida</taxon>
        <taxon>eudicotyledons</taxon>
        <taxon>Gunneridae</taxon>
        <taxon>Pentapetalae</taxon>
        <taxon>asterids</taxon>
        <taxon>lamiids</taxon>
        <taxon>Lamiales</taxon>
        <taxon>Pedaliaceae</taxon>
        <taxon>Sesamum</taxon>
    </lineage>
</organism>
<dbReference type="EMBL" id="JACGWO010000001">
    <property type="protein sequence ID" value="KAK4436850.1"/>
    <property type="molecule type" value="Genomic_DNA"/>
</dbReference>
<dbReference type="Proteomes" id="UP001293254">
    <property type="component" value="Unassembled WGS sequence"/>
</dbReference>
<keyword evidence="3" id="KW-1185">Reference proteome</keyword>
<dbReference type="AlphaFoldDB" id="A0AAE2CWA2"/>
<evidence type="ECO:0000256" key="1">
    <source>
        <dbReference type="SAM" id="MobiDB-lite"/>
    </source>
</evidence>
<protein>
    <submittedName>
        <fullName evidence="2">Uncharacterized protein</fullName>
    </submittedName>
</protein>
<evidence type="ECO:0000313" key="3">
    <source>
        <dbReference type="Proteomes" id="UP001293254"/>
    </source>
</evidence>
<reference evidence="2" key="2">
    <citation type="journal article" date="2024" name="Plant">
        <title>Genomic evolution and insights into agronomic trait innovations of Sesamum species.</title>
        <authorList>
            <person name="Miao H."/>
            <person name="Wang L."/>
            <person name="Qu L."/>
            <person name="Liu H."/>
            <person name="Sun Y."/>
            <person name="Le M."/>
            <person name="Wang Q."/>
            <person name="Wei S."/>
            <person name="Zheng Y."/>
            <person name="Lin W."/>
            <person name="Duan Y."/>
            <person name="Cao H."/>
            <person name="Xiong S."/>
            <person name="Wang X."/>
            <person name="Wei L."/>
            <person name="Li C."/>
            <person name="Ma Q."/>
            <person name="Ju M."/>
            <person name="Zhao R."/>
            <person name="Li G."/>
            <person name="Mu C."/>
            <person name="Tian Q."/>
            <person name="Mei H."/>
            <person name="Zhang T."/>
            <person name="Gao T."/>
            <person name="Zhang H."/>
        </authorList>
    </citation>
    <scope>NUCLEOTIDE SEQUENCE</scope>
    <source>
        <strain evidence="2">3651</strain>
    </source>
</reference>
<gene>
    <name evidence="2" type="ORF">Salat_0018900</name>
</gene>
<sequence length="138" mass="15171">MSFVQEIREDEMINIVSSVARVLNQESVSLGDVINLFCLLDLRADEIRRGMRRHLAELWMMVPRPWDLHGCLSDATILKYLKTRSRPSSGRVGDGEGIICVVCQDELHCHDDDEPQRCPDDGNGNGNGGGGGSGGGYI</sequence>